<gene>
    <name evidence="2" type="ORF">ALHV2gp11</name>
</gene>
<evidence type="ECO:0000313" key="3">
    <source>
        <dbReference type="Proteomes" id="UP000168428"/>
    </source>
</evidence>
<keyword evidence="1" id="KW-0812">Transmembrane</keyword>
<dbReference type="Gene3D" id="1.20.1070.10">
    <property type="entry name" value="Rhodopsin 7-helix transmembrane proteins"/>
    <property type="match status" value="1"/>
</dbReference>
<sequence length="302" mass="34353">MAEAANFTLNCTAIYEPTVFILGQVFYGIWLLISIIFLYIFALKLYFRPRIYLWLFFYTLGFMLWVMCKIMQEHLNGAYKCVITNCLKNFCLVFLSLMVIGIMLDRYCKVRGPIGGGMADTHIGLFIGASGLGAFMIALLDGLYMGQEDALKFNGTESFKCLPAASTTSYKAQLMFKSIFCIICIIFSLVLTCLTAKRILETKLRKKYVIVVNITLLCFVNILVWMMVAGGMLKQASDPNLSLCPTKQYTYIYPYSMPVTVVIVLLLYLFSSRHIKEVMRKSVHIRHSLSSPNNIKSSFRLL</sequence>
<dbReference type="EMBL" id="KF274499">
    <property type="protein sequence ID" value="AIA62051.1"/>
    <property type="molecule type" value="Genomic_DNA"/>
</dbReference>
<keyword evidence="1" id="KW-0472">Membrane</keyword>
<keyword evidence="1" id="KW-1133">Transmembrane helix</keyword>
<feature type="transmembrane region" description="Helical" evidence="1">
    <location>
        <begin position="208"/>
        <end position="232"/>
    </location>
</feature>
<accession>A0A068AAJ6</accession>
<dbReference type="Pfam" id="PF25732">
    <property type="entry name" value="BILF1"/>
    <property type="match status" value="1"/>
</dbReference>
<feature type="transmembrane region" description="Helical" evidence="1">
    <location>
        <begin position="51"/>
        <end position="67"/>
    </location>
</feature>
<dbReference type="GeneID" id="19735489"/>
<feature type="transmembrane region" description="Helical" evidence="1">
    <location>
        <begin position="87"/>
        <end position="104"/>
    </location>
</feature>
<evidence type="ECO:0000313" key="2">
    <source>
        <dbReference type="EMBL" id="AIA62051.1"/>
    </source>
</evidence>
<dbReference type="KEGG" id="vg:19735489"/>
<feature type="transmembrane region" description="Helical" evidence="1">
    <location>
        <begin position="252"/>
        <end position="271"/>
    </location>
</feature>
<organism evidence="2 3">
    <name type="scientific">Alcelaphine gammaherpesvirus 2</name>
    <dbReference type="NCBI Taxonomy" id="138184"/>
    <lineage>
        <taxon>Viruses</taxon>
        <taxon>Duplodnaviria</taxon>
        <taxon>Heunggongvirae</taxon>
        <taxon>Peploviricota</taxon>
        <taxon>Herviviricetes</taxon>
        <taxon>Herpesvirales</taxon>
        <taxon>Orthoherpesviridae</taxon>
        <taxon>Gammaherpesvirinae</taxon>
        <taxon>Macavirus</taxon>
        <taxon>Macavirus alcelaphinegamma2</taxon>
    </lineage>
</organism>
<feature type="transmembrane region" description="Helical" evidence="1">
    <location>
        <begin position="20"/>
        <end position="42"/>
    </location>
</feature>
<dbReference type="Proteomes" id="UP000168428">
    <property type="component" value="Segment"/>
</dbReference>
<dbReference type="RefSeq" id="YP_009044397.1">
    <property type="nucleotide sequence ID" value="NC_024382.1"/>
</dbReference>
<name>A0A068AAJ6_9GAMA</name>
<keyword evidence="3" id="KW-1185">Reference proteome</keyword>
<feature type="transmembrane region" description="Helical" evidence="1">
    <location>
        <begin position="174"/>
        <end position="196"/>
    </location>
</feature>
<dbReference type="OrthoDB" id="13721at10239"/>
<proteinExistence type="predicted"/>
<reference evidence="2 3" key="1">
    <citation type="journal article" date="2014" name="Vet. Microbiol.">
        <title>Malignant catarrhal fever in American bison (Bison bison) experimentally infected with alcelaphine herpesvirus 2.</title>
        <authorList>
            <person name="Taus N.S."/>
            <person name="O'Toole D."/>
            <person name="Herndon D.R."/>
            <person name="Cunha C.W."/>
            <person name="Warg J.V."/>
            <person name="Seal B.S."/>
            <person name="Brooking A."/>
            <person name="Li H."/>
        </authorList>
    </citation>
    <scope>NUCLEOTIDE SEQUENCE [LARGE SCALE GENOMIC DNA]</scope>
    <source>
        <strain evidence="2">Topi-AlHV-2</strain>
    </source>
</reference>
<protein>
    <submittedName>
        <fullName evidence="2">A5</fullName>
    </submittedName>
</protein>
<dbReference type="InterPro" id="IPR058024">
    <property type="entry name" value="BILF1-like"/>
</dbReference>
<feature type="transmembrane region" description="Helical" evidence="1">
    <location>
        <begin position="125"/>
        <end position="145"/>
    </location>
</feature>
<evidence type="ECO:0000256" key="1">
    <source>
        <dbReference type="SAM" id="Phobius"/>
    </source>
</evidence>